<gene>
    <name evidence="1" type="ORF">M408DRAFT_15836</name>
</gene>
<dbReference type="EMBL" id="KN824288">
    <property type="protein sequence ID" value="KIM29468.1"/>
    <property type="molecule type" value="Genomic_DNA"/>
</dbReference>
<organism evidence="1 2">
    <name type="scientific">Serendipita vermifera MAFF 305830</name>
    <dbReference type="NCBI Taxonomy" id="933852"/>
    <lineage>
        <taxon>Eukaryota</taxon>
        <taxon>Fungi</taxon>
        <taxon>Dikarya</taxon>
        <taxon>Basidiomycota</taxon>
        <taxon>Agaricomycotina</taxon>
        <taxon>Agaricomycetes</taxon>
        <taxon>Sebacinales</taxon>
        <taxon>Serendipitaceae</taxon>
        <taxon>Serendipita</taxon>
    </lineage>
</organism>
<proteinExistence type="predicted"/>
<evidence type="ECO:0000313" key="1">
    <source>
        <dbReference type="EMBL" id="KIM29468.1"/>
    </source>
</evidence>
<reference evidence="2" key="2">
    <citation type="submission" date="2015-01" db="EMBL/GenBank/DDBJ databases">
        <title>Evolutionary Origins and Diversification of the Mycorrhizal Mutualists.</title>
        <authorList>
            <consortium name="DOE Joint Genome Institute"/>
            <consortium name="Mycorrhizal Genomics Consortium"/>
            <person name="Kohler A."/>
            <person name="Kuo A."/>
            <person name="Nagy L.G."/>
            <person name="Floudas D."/>
            <person name="Copeland A."/>
            <person name="Barry K.W."/>
            <person name="Cichocki N."/>
            <person name="Veneault-Fourrey C."/>
            <person name="LaButti K."/>
            <person name="Lindquist E.A."/>
            <person name="Lipzen A."/>
            <person name="Lundell T."/>
            <person name="Morin E."/>
            <person name="Murat C."/>
            <person name="Riley R."/>
            <person name="Ohm R."/>
            <person name="Sun H."/>
            <person name="Tunlid A."/>
            <person name="Henrissat B."/>
            <person name="Grigoriev I.V."/>
            <person name="Hibbett D.S."/>
            <person name="Martin F."/>
        </authorList>
    </citation>
    <scope>NUCLEOTIDE SEQUENCE [LARGE SCALE GENOMIC DNA]</scope>
    <source>
        <strain evidence="2">MAFF 305830</strain>
    </source>
</reference>
<evidence type="ECO:0000313" key="2">
    <source>
        <dbReference type="Proteomes" id="UP000054097"/>
    </source>
</evidence>
<accession>A0A0C2WTH8</accession>
<protein>
    <submittedName>
        <fullName evidence="1">Uncharacterized protein</fullName>
    </submittedName>
</protein>
<reference evidence="1 2" key="1">
    <citation type="submission" date="2014-04" db="EMBL/GenBank/DDBJ databases">
        <authorList>
            <consortium name="DOE Joint Genome Institute"/>
            <person name="Kuo A."/>
            <person name="Zuccaro A."/>
            <person name="Kohler A."/>
            <person name="Nagy L.G."/>
            <person name="Floudas D."/>
            <person name="Copeland A."/>
            <person name="Barry K.W."/>
            <person name="Cichocki N."/>
            <person name="Veneault-Fourrey C."/>
            <person name="LaButti K."/>
            <person name="Lindquist E.A."/>
            <person name="Lipzen A."/>
            <person name="Lundell T."/>
            <person name="Morin E."/>
            <person name="Murat C."/>
            <person name="Sun H."/>
            <person name="Tunlid A."/>
            <person name="Henrissat B."/>
            <person name="Grigoriev I.V."/>
            <person name="Hibbett D.S."/>
            <person name="Martin F."/>
            <person name="Nordberg H.P."/>
            <person name="Cantor M.N."/>
            <person name="Hua S.X."/>
        </authorList>
    </citation>
    <scope>NUCLEOTIDE SEQUENCE [LARGE SCALE GENOMIC DNA]</scope>
    <source>
        <strain evidence="1 2">MAFF 305830</strain>
    </source>
</reference>
<dbReference type="HOGENOM" id="CLU_024804_0_1_1"/>
<keyword evidence="2" id="KW-1185">Reference proteome</keyword>
<name>A0A0C2WTH8_SERVB</name>
<sequence length="550" mass="60121">MESTIPPLIIPGVPQAFLDLCKLNVEVPIKPESHLSRSSTLYSPTAPDFDKLKDKVDHARLTKNYADAYTDTHGLRLCIKGAKLPFTAVMPLGFANVDEQEPFCPLLVAIGVEPKKVTYEDAKAVSESVKLTILAEAGFDDVEVAIWEFETFLSSSGPKLLALDPELQGHLTEFYHAFTSTLGIAVAPLKQPGYEGSLGLFLTRGDDSKLLALTAAHVARPPWMFPDNKGLSLKAADMHNEDIVMLGYEANTLAVKKIQSEVGRLQQSIKNDEQRIVGLQVRLNNGAEDADGITTAIRTARQNVDMSKESIRQLAIHHGRVTGLMPIPDNRCIARVLFADPIGASSDGPDAHTRDWAVLGIRKDAFGDDFQGNILYIGILYHAGDKLGGQAFLDRMFPHYADRDGYVYPEHGLLRFRGVVPMEGPLRPKQRDAKGDTALAVAKNSRTTGTTTGWYSELKSLVRYYKFINVEFTSRELTIVPYDNKPGTGAFSDRDDSGAAIVDRGGRVVALLTGGGGGGISDATDVTFASPYCEVEKRMKEIFPGIRLLE</sequence>
<dbReference type="OrthoDB" id="5424209at2759"/>
<dbReference type="Proteomes" id="UP000054097">
    <property type="component" value="Unassembled WGS sequence"/>
</dbReference>
<dbReference type="AlphaFoldDB" id="A0A0C2WTH8"/>